<dbReference type="InterPro" id="IPR050109">
    <property type="entry name" value="HTH-type_TetR-like_transc_reg"/>
</dbReference>
<feature type="domain" description="HTH tetR-type" evidence="5">
    <location>
        <begin position="17"/>
        <end position="77"/>
    </location>
</feature>
<dbReference type="GO" id="GO:0003700">
    <property type="term" value="F:DNA-binding transcription factor activity"/>
    <property type="evidence" value="ECO:0007669"/>
    <property type="project" value="TreeGrafter"/>
</dbReference>
<keyword evidence="1" id="KW-0805">Transcription regulation</keyword>
<protein>
    <submittedName>
        <fullName evidence="6">TetR family transcriptional regulator</fullName>
    </submittedName>
</protein>
<keyword evidence="3" id="KW-0804">Transcription</keyword>
<dbReference type="Gene3D" id="1.10.357.10">
    <property type="entry name" value="Tetracycline Repressor, domain 2"/>
    <property type="match status" value="2"/>
</dbReference>
<keyword evidence="7" id="KW-1185">Reference proteome</keyword>
<dbReference type="Pfam" id="PF00440">
    <property type="entry name" value="TetR_N"/>
    <property type="match status" value="2"/>
</dbReference>
<dbReference type="OrthoDB" id="3767959at2"/>
<evidence type="ECO:0000256" key="2">
    <source>
        <dbReference type="ARBA" id="ARBA00023125"/>
    </source>
</evidence>
<evidence type="ECO:0000256" key="3">
    <source>
        <dbReference type="ARBA" id="ARBA00023163"/>
    </source>
</evidence>
<dbReference type="PANTHER" id="PTHR30055:SF234">
    <property type="entry name" value="HTH-TYPE TRANSCRIPTIONAL REGULATOR BETI"/>
    <property type="match status" value="1"/>
</dbReference>
<dbReference type="PROSITE" id="PS50977">
    <property type="entry name" value="HTH_TETR_2"/>
    <property type="match status" value="2"/>
</dbReference>
<evidence type="ECO:0000256" key="4">
    <source>
        <dbReference type="PROSITE-ProRule" id="PRU00335"/>
    </source>
</evidence>
<dbReference type="GO" id="GO:0000976">
    <property type="term" value="F:transcription cis-regulatory region binding"/>
    <property type="evidence" value="ECO:0007669"/>
    <property type="project" value="TreeGrafter"/>
</dbReference>
<evidence type="ECO:0000259" key="5">
    <source>
        <dbReference type="PROSITE" id="PS50977"/>
    </source>
</evidence>
<dbReference type="EMBL" id="CP042430">
    <property type="protein sequence ID" value="QEC46469.1"/>
    <property type="molecule type" value="Genomic_DNA"/>
</dbReference>
<reference evidence="6 7" key="1">
    <citation type="journal article" date="2018" name="J. Microbiol.">
        <title>Baekduia soli gen. nov., sp. nov., a novel bacterium isolated from the soil of Baekdu Mountain and proposal of a novel family name, Baekduiaceae fam. nov.</title>
        <authorList>
            <person name="An D.S."/>
            <person name="Siddiqi M.Z."/>
            <person name="Kim K.H."/>
            <person name="Yu H.S."/>
            <person name="Im W.T."/>
        </authorList>
    </citation>
    <scope>NUCLEOTIDE SEQUENCE [LARGE SCALE GENOMIC DNA]</scope>
    <source>
        <strain evidence="6 7">BR7-21</strain>
    </source>
</reference>
<dbReference type="AlphaFoldDB" id="A0A5B8U0C5"/>
<organism evidence="6 7">
    <name type="scientific">Baekduia soli</name>
    <dbReference type="NCBI Taxonomy" id="496014"/>
    <lineage>
        <taxon>Bacteria</taxon>
        <taxon>Bacillati</taxon>
        <taxon>Actinomycetota</taxon>
        <taxon>Thermoleophilia</taxon>
        <taxon>Solirubrobacterales</taxon>
        <taxon>Baekduiaceae</taxon>
        <taxon>Baekduia</taxon>
    </lineage>
</organism>
<feature type="domain" description="HTH tetR-type" evidence="5">
    <location>
        <begin position="212"/>
        <end position="272"/>
    </location>
</feature>
<keyword evidence="2 4" id="KW-0238">DNA-binding</keyword>
<sequence length="401" mass="42235">MSAPVAGAPPRRGTRPKNRRALIVDAAADLFYERGYAGVSMNDVAGAVNVRASSLYRHFSGKQELLRAVIAAELEPFGAVVSEAATLQDAIPGLAAAAAGRPRLGVLWQRESRALEGDEVAPLAREVHRVTAGLTALLTAQRPGLTAGDASLLAWCAVSVLRSVPKGGARPGRADHEDLLSQTLTRLLALPVRRAPQPAPAPWDATTTYAPQSTREPLLAIAVPLMAASGYAGTSLEEIAARAGMAGPSIYPYFDSKQDLLFAALGRAADAVLLDLYRSLGRAQGPEDALRRLTTCYLTLAGTHSALIDLLITDVHHLDDPQRSYVLHTQESVRAEWAHVLAVARPGLRPVMARAVVRAAQAIADDLARSPGLRRMPGAFATVVDLLLEVQAAPAPAGAGA</sequence>
<gene>
    <name evidence="6" type="ORF">FSW04_01985</name>
</gene>
<dbReference type="PRINTS" id="PR00455">
    <property type="entry name" value="HTHTETR"/>
</dbReference>
<dbReference type="Gene3D" id="1.10.10.60">
    <property type="entry name" value="Homeodomain-like"/>
    <property type="match status" value="2"/>
</dbReference>
<dbReference type="InterPro" id="IPR009057">
    <property type="entry name" value="Homeodomain-like_sf"/>
</dbReference>
<dbReference type="RefSeq" id="WP_146915708.1">
    <property type="nucleotide sequence ID" value="NZ_CP042430.1"/>
</dbReference>
<dbReference type="Proteomes" id="UP000321805">
    <property type="component" value="Chromosome"/>
</dbReference>
<name>A0A5B8U0C5_9ACTN</name>
<feature type="DNA-binding region" description="H-T-H motif" evidence="4">
    <location>
        <begin position="235"/>
        <end position="254"/>
    </location>
</feature>
<dbReference type="SUPFAM" id="SSF46689">
    <property type="entry name" value="Homeodomain-like"/>
    <property type="match status" value="2"/>
</dbReference>
<feature type="DNA-binding region" description="H-T-H motif" evidence="4">
    <location>
        <begin position="40"/>
        <end position="59"/>
    </location>
</feature>
<dbReference type="InterPro" id="IPR001647">
    <property type="entry name" value="HTH_TetR"/>
</dbReference>
<dbReference type="KEGG" id="bsol:FSW04_01985"/>
<proteinExistence type="predicted"/>
<evidence type="ECO:0000313" key="7">
    <source>
        <dbReference type="Proteomes" id="UP000321805"/>
    </source>
</evidence>
<dbReference type="PANTHER" id="PTHR30055">
    <property type="entry name" value="HTH-TYPE TRANSCRIPTIONAL REGULATOR RUTR"/>
    <property type="match status" value="1"/>
</dbReference>
<evidence type="ECO:0000313" key="6">
    <source>
        <dbReference type="EMBL" id="QEC46469.1"/>
    </source>
</evidence>
<evidence type="ECO:0000256" key="1">
    <source>
        <dbReference type="ARBA" id="ARBA00023015"/>
    </source>
</evidence>
<accession>A0A5B8U0C5</accession>